<dbReference type="Pfam" id="PF00627">
    <property type="entry name" value="UBA"/>
    <property type="match status" value="1"/>
</dbReference>
<evidence type="ECO:0008006" key="9">
    <source>
        <dbReference type="Google" id="ProtNLM"/>
    </source>
</evidence>
<dbReference type="InterPro" id="IPR001995">
    <property type="entry name" value="Peptidase_A2_cat"/>
</dbReference>
<dbReference type="SUPFAM" id="SSF46934">
    <property type="entry name" value="UBA-like"/>
    <property type="match status" value="1"/>
</dbReference>
<dbReference type="Proteomes" id="UP000663879">
    <property type="component" value="Unassembled WGS sequence"/>
</dbReference>
<dbReference type="InterPro" id="IPR009060">
    <property type="entry name" value="UBA-like_sf"/>
</dbReference>
<dbReference type="InterPro" id="IPR019103">
    <property type="entry name" value="Peptidase_aspartic_DDI1-type"/>
</dbReference>
<dbReference type="InterPro" id="IPR021109">
    <property type="entry name" value="Peptidase_aspartic_dom_sf"/>
</dbReference>
<dbReference type="CDD" id="cd05479">
    <property type="entry name" value="RP_DDI"/>
    <property type="match status" value="1"/>
</dbReference>
<keyword evidence="8" id="KW-1185">Reference proteome</keyword>
<gene>
    <name evidence="7" type="ORF">OXX778_LOCUS13041</name>
</gene>
<evidence type="ECO:0000256" key="4">
    <source>
        <dbReference type="ARBA" id="ARBA00022801"/>
    </source>
</evidence>
<sequence>MNQISHGDLSSVATNRHSEIDLENQSRIAEAIRLENIQQNMEHALEYMPEAFGNVVMLYIDCQVNGHHVKAFVDSGAQMTIMSSACADRCGIMRLVDTRWAGVAKGVGTQKIVGRVHLAQIQIEKSFLTTSFSILENQPMDMLLGLDLLKRHQCIIDLERNVLVIKSANVETRFLPESELPAHARLNFQDPSEDIKMEEAKSGPSSHSETVVTNLTKLGYSRADVIEALNSSNGDENLAKVKLLAKSLQPPNSKK</sequence>
<dbReference type="PROSITE" id="PS50030">
    <property type="entry name" value="UBA"/>
    <property type="match status" value="1"/>
</dbReference>
<dbReference type="FunFam" id="2.40.70.10:FF:000005">
    <property type="entry name" value="DNA damage inducible 1 homolog 2"/>
    <property type="match status" value="1"/>
</dbReference>
<evidence type="ECO:0000259" key="5">
    <source>
        <dbReference type="PROSITE" id="PS50030"/>
    </source>
</evidence>
<keyword evidence="3" id="KW-0064">Aspartyl protease</keyword>
<evidence type="ECO:0000256" key="1">
    <source>
        <dbReference type="ARBA" id="ARBA00009136"/>
    </source>
</evidence>
<name>A0A814BSY4_9BILA</name>
<comment type="caution">
    <text evidence="7">The sequence shown here is derived from an EMBL/GenBank/DDBJ whole genome shotgun (WGS) entry which is preliminary data.</text>
</comment>
<feature type="domain" description="Peptidase A2" evidence="6">
    <location>
        <begin position="69"/>
        <end position="148"/>
    </location>
</feature>
<dbReference type="Pfam" id="PF09668">
    <property type="entry name" value="Asp_protease"/>
    <property type="match status" value="1"/>
</dbReference>
<evidence type="ECO:0000256" key="3">
    <source>
        <dbReference type="ARBA" id="ARBA00022750"/>
    </source>
</evidence>
<evidence type="ECO:0000313" key="7">
    <source>
        <dbReference type="EMBL" id="CAF0933577.1"/>
    </source>
</evidence>
<organism evidence="7 8">
    <name type="scientific">Brachionus calyciflorus</name>
    <dbReference type="NCBI Taxonomy" id="104777"/>
    <lineage>
        <taxon>Eukaryota</taxon>
        <taxon>Metazoa</taxon>
        <taxon>Spiralia</taxon>
        <taxon>Gnathifera</taxon>
        <taxon>Rotifera</taxon>
        <taxon>Eurotatoria</taxon>
        <taxon>Monogononta</taxon>
        <taxon>Pseudotrocha</taxon>
        <taxon>Ploima</taxon>
        <taxon>Brachionidae</taxon>
        <taxon>Brachionus</taxon>
    </lineage>
</organism>
<dbReference type="InterPro" id="IPR015940">
    <property type="entry name" value="UBA"/>
</dbReference>
<dbReference type="SUPFAM" id="SSF50630">
    <property type="entry name" value="Acid proteases"/>
    <property type="match status" value="1"/>
</dbReference>
<evidence type="ECO:0000259" key="6">
    <source>
        <dbReference type="PROSITE" id="PS50175"/>
    </source>
</evidence>
<evidence type="ECO:0000313" key="8">
    <source>
        <dbReference type="Proteomes" id="UP000663879"/>
    </source>
</evidence>
<keyword evidence="4" id="KW-0378">Hydrolase</keyword>
<dbReference type="AlphaFoldDB" id="A0A814BSY4"/>
<dbReference type="Gene3D" id="1.10.8.10">
    <property type="entry name" value="DNA helicase RuvA subunit, C-terminal domain"/>
    <property type="match status" value="1"/>
</dbReference>
<dbReference type="GO" id="GO:0004190">
    <property type="term" value="F:aspartic-type endopeptidase activity"/>
    <property type="evidence" value="ECO:0007669"/>
    <property type="project" value="UniProtKB-KW"/>
</dbReference>
<protein>
    <recommendedName>
        <fullName evidence="9">DDI1</fullName>
    </recommendedName>
</protein>
<dbReference type="PANTHER" id="PTHR15397:SF3">
    <property type="entry name" value="DNA DAMAGE INDUCIBLE 1 HOMOLOG 2"/>
    <property type="match status" value="1"/>
</dbReference>
<dbReference type="Gene3D" id="2.40.70.10">
    <property type="entry name" value="Acid Proteases"/>
    <property type="match status" value="1"/>
</dbReference>
<reference evidence="7" key="1">
    <citation type="submission" date="2021-02" db="EMBL/GenBank/DDBJ databases">
        <authorList>
            <person name="Nowell W R."/>
        </authorList>
    </citation>
    <scope>NUCLEOTIDE SEQUENCE</scope>
    <source>
        <strain evidence="7">Ploen Becks lab</strain>
    </source>
</reference>
<dbReference type="OrthoDB" id="1047367at2759"/>
<dbReference type="EMBL" id="CAJNOC010002446">
    <property type="protein sequence ID" value="CAF0933577.1"/>
    <property type="molecule type" value="Genomic_DNA"/>
</dbReference>
<dbReference type="GO" id="GO:0006508">
    <property type="term" value="P:proteolysis"/>
    <property type="evidence" value="ECO:0007669"/>
    <property type="project" value="UniProtKB-KW"/>
</dbReference>
<evidence type="ECO:0000256" key="2">
    <source>
        <dbReference type="ARBA" id="ARBA00022670"/>
    </source>
</evidence>
<dbReference type="PANTHER" id="PTHR15397">
    <property type="entry name" value="SODIUM-GLUCOSE COTRANSPORTER REGULATORY PROTEIN -RELATED"/>
    <property type="match status" value="1"/>
</dbReference>
<dbReference type="PROSITE" id="PS50175">
    <property type="entry name" value="ASP_PROT_RETROV"/>
    <property type="match status" value="1"/>
</dbReference>
<keyword evidence="2" id="KW-0645">Protease</keyword>
<proteinExistence type="inferred from homology"/>
<comment type="similarity">
    <text evidence="1">Belongs to the DDI1 family.</text>
</comment>
<feature type="domain" description="UBA" evidence="5">
    <location>
        <begin position="206"/>
        <end position="246"/>
    </location>
</feature>
<accession>A0A814BSY4</accession>